<evidence type="ECO:0000259" key="2">
    <source>
        <dbReference type="Pfam" id="PF07090"/>
    </source>
</evidence>
<dbReference type="SUPFAM" id="SSF52317">
    <property type="entry name" value="Class I glutamine amidotransferase-like"/>
    <property type="match status" value="1"/>
</dbReference>
<dbReference type="InterPro" id="IPR010768">
    <property type="entry name" value="GATase1-like"/>
</dbReference>
<protein>
    <recommendedName>
        <fullName evidence="2">Putative glutamine amidotransferase domain-containing protein</fullName>
    </recommendedName>
</protein>
<keyword evidence="4" id="KW-1185">Reference proteome</keyword>
<feature type="domain" description="Putative glutamine amidotransferase" evidence="2">
    <location>
        <begin position="413"/>
        <end position="612"/>
    </location>
</feature>
<dbReference type="RefSeq" id="WP_146502589.1">
    <property type="nucleotide sequence ID" value="NZ_SJPG01000001.1"/>
</dbReference>
<reference evidence="3 4" key="1">
    <citation type="submission" date="2019-02" db="EMBL/GenBank/DDBJ databases">
        <title>Deep-cultivation of Planctomycetes and their phenomic and genomic characterization uncovers novel biology.</title>
        <authorList>
            <person name="Wiegand S."/>
            <person name="Jogler M."/>
            <person name="Boedeker C."/>
            <person name="Pinto D."/>
            <person name="Vollmers J."/>
            <person name="Rivas-Marin E."/>
            <person name="Kohn T."/>
            <person name="Peeters S.H."/>
            <person name="Heuer A."/>
            <person name="Rast P."/>
            <person name="Oberbeckmann S."/>
            <person name="Bunk B."/>
            <person name="Jeske O."/>
            <person name="Meyerdierks A."/>
            <person name="Storesund J.E."/>
            <person name="Kallscheuer N."/>
            <person name="Luecker S."/>
            <person name="Lage O.M."/>
            <person name="Pohl T."/>
            <person name="Merkel B.J."/>
            <person name="Hornburger P."/>
            <person name="Mueller R.-W."/>
            <person name="Bruemmer F."/>
            <person name="Labrenz M."/>
            <person name="Spormann A.M."/>
            <person name="Op Den Camp H."/>
            <person name="Overmann J."/>
            <person name="Amann R."/>
            <person name="Jetten M.S.M."/>
            <person name="Mascher T."/>
            <person name="Medema M.H."/>
            <person name="Devos D.P."/>
            <person name="Kaster A.-K."/>
            <person name="Ovreas L."/>
            <person name="Rohde M."/>
            <person name="Galperin M.Y."/>
            <person name="Jogler C."/>
        </authorList>
    </citation>
    <scope>NUCLEOTIDE SEQUENCE [LARGE SCALE GENOMIC DNA]</scope>
    <source>
        <strain evidence="3 4">Pan54</strain>
    </source>
</reference>
<comment type="caution">
    <text evidence="3">The sequence shown here is derived from an EMBL/GenBank/DDBJ whole genome shotgun (WGS) entry which is preliminary data.</text>
</comment>
<dbReference type="PANTHER" id="PTHR37947">
    <property type="entry name" value="BLL2462 PROTEIN"/>
    <property type="match status" value="1"/>
</dbReference>
<dbReference type="Proteomes" id="UP000316095">
    <property type="component" value="Unassembled WGS sequence"/>
</dbReference>
<sequence length="797" mass="89841">MSDWIREQFLIEFPNMWGAPDWAVPAFIAGGLLFLLILYSYRVIKAPLWLKSCCGLLKTFAILLLIATLVEPMRSDLKPTPGVNVFVILADQSQSLQLTDPGQSSSRADTLKATLNREQAWQVRLGQDFEVRRYQFDSQLSGVSDFDEYTAQGEGSSIVSSLNTIADRFRDRPTAGMLLFTDGNATDLAAADLSGTEIDWSQFPSVYPVVLGKEESGKDISVRRVTASQTNFEAAPVTIMAEVSASGIIGESVVIELLDEKSDVLQTEIINDVQNDQTFAVRFQVKPEQRGVLSYQVRAFRDAEQGVFEKPEKSTEATLLNNTRLVMVNRGRGPYKILYVSGRPNWEFKFLNRALAGDDEIIIHALIRIAKREPKFQFREKDSNANRIFTNTDDEKKEQVERYDEPVLLRVGKMNPGELSGGFPKTREELFNYHAVILDDLEAEFFTQDQKSLLQDFVSQRGGGFMMLGGMESFVDGEYHRTPIGEMLPVYLSGVRQSSGYDAYRLELTREGKLEPWIRVRSTEQEERLRLSEMPLLQTLNPVGALKPAASLLTIIRNSKSETAPALVTQRYGKGRTCALMIGDLWRWKLHQNAPDNEDLEKVWRQTARWLVGEVPQRVLVDSTRKLDNPIHPIEISIDVNDENYRPLDNADVKIEITPPDGEVVKLVASPNEAFSGKYTSNYVSRATGIYRAKVMTSNPDGSEISQSETGWISEPATDEFLTLKPNLEFLETIAEKTGGEIIKIDALEKFVRTLPDREIPVVEPEIHSIWHKWSVFLLAVGLLASEWGLRRWKGLA</sequence>
<feature type="transmembrane region" description="Helical" evidence="1">
    <location>
        <begin position="48"/>
        <end position="70"/>
    </location>
</feature>
<dbReference type="Pfam" id="PF07090">
    <property type="entry name" value="GATase1_like"/>
    <property type="match status" value="1"/>
</dbReference>
<evidence type="ECO:0000256" key="1">
    <source>
        <dbReference type="SAM" id="Phobius"/>
    </source>
</evidence>
<dbReference type="OrthoDB" id="9781333at2"/>
<dbReference type="Gene3D" id="3.40.50.880">
    <property type="match status" value="1"/>
</dbReference>
<name>A0A5C5XBD4_9PLAN</name>
<gene>
    <name evidence="3" type="ORF">Pan54_11810</name>
</gene>
<keyword evidence="1" id="KW-0472">Membrane</keyword>
<evidence type="ECO:0000313" key="3">
    <source>
        <dbReference type="EMBL" id="TWT60467.1"/>
    </source>
</evidence>
<dbReference type="InterPro" id="IPR029062">
    <property type="entry name" value="Class_I_gatase-like"/>
</dbReference>
<accession>A0A5C5XBD4</accession>
<dbReference type="AlphaFoldDB" id="A0A5C5XBD4"/>
<dbReference type="EMBL" id="SJPG01000001">
    <property type="protein sequence ID" value="TWT60467.1"/>
    <property type="molecule type" value="Genomic_DNA"/>
</dbReference>
<evidence type="ECO:0000313" key="4">
    <source>
        <dbReference type="Proteomes" id="UP000316095"/>
    </source>
</evidence>
<dbReference type="PANTHER" id="PTHR37947:SF1">
    <property type="entry name" value="BLL2462 PROTEIN"/>
    <property type="match status" value="1"/>
</dbReference>
<keyword evidence="1" id="KW-0812">Transmembrane</keyword>
<feature type="transmembrane region" description="Helical" evidence="1">
    <location>
        <begin position="22"/>
        <end position="41"/>
    </location>
</feature>
<organism evidence="3 4">
    <name type="scientific">Rubinisphaera italica</name>
    <dbReference type="NCBI Taxonomy" id="2527969"/>
    <lineage>
        <taxon>Bacteria</taxon>
        <taxon>Pseudomonadati</taxon>
        <taxon>Planctomycetota</taxon>
        <taxon>Planctomycetia</taxon>
        <taxon>Planctomycetales</taxon>
        <taxon>Planctomycetaceae</taxon>
        <taxon>Rubinisphaera</taxon>
    </lineage>
</organism>
<keyword evidence="1" id="KW-1133">Transmembrane helix</keyword>
<proteinExistence type="predicted"/>